<dbReference type="AlphaFoldDB" id="A0A842IZH0"/>
<feature type="domain" description="Protein FecR C-terminal" evidence="3">
    <location>
        <begin position="230"/>
        <end position="294"/>
    </location>
</feature>
<protein>
    <submittedName>
        <fullName evidence="4">FecR domain-containing protein</fullName>
    </submittedName>
</protein>
<evidence type="ECO:0000313" key="4">
    <source>
        <dbReference type="EMBL" id="MBC2846657.1"/>
    </source>
</evidence>
<keyword evidence="1" id="KW-0472">Membrane</keyword>
<dbReference type="Gene3D" id="2.60.120.1440">
    <property type="match status" value="1"/>
</dbReference>
<dbReference type="InterPro" id="IPR012373">
    <property type="entry name" value="Ferrdict_sens_TM"/>
</dbReference>
<feature type="domain" description="FecR protein" evidence="2">
    <location>
        <begin position="97"/>
        <end position="187"/>
    </location>
</feature>
<dbReference type="RefSeq" id="WP_185790362.1">
    <property type="nucleotide sequence ID" value="NZ_JACLCP010000006.1"/>
</dbReference>
<keyword evidence="5" id="KW-1185">Reference proteome</keyword>
<sequence length="298" mass="34137">MNREELIKKWLDNNLSSEEQKAFEEIEDYNDIIQIDSALKSFKAPEFPTDKNYDSLKSRLKFNQNKSKQWYKSLLKIAAVLAICFSAYYYTTTLDTKINTQIAQNANVNLPDASTVHLNAKTTVIFNKKKWNDTREVKLDGEAFFKVAKGQKFDVITTNGTVTVLGTQFNVKQRRDYFEVTCFEGLVAVKHDEEKAELSPGNTLKIIDGKQFTIEKELTTQPSWLRGESSFTSTPLKYVISELENQYDMTFIAEDIDTSRLFTGSFTHKNLDLALKSITIPLNLNYIKSGNSIVLKRE</sequence>
<gene>
    <name evidence="4" type="ORF">H7F21_16240</name>
</gene>
<feature type="transmembrane region" description="Helical" evidence="1">
    <location>
        <begin position="74"/>
        <end position="91"/>
    </location>
</feature>
<evidence type="ECO:0000259" key="2">
    <source>
        <dbReference type="Pfam" id="PF04773"/>
    </source>
</evidence>
<dbReference type="PANTHER" id="PTHR30273:SF2">
    <property type="entry name" value="PROTEIN FECR"/>
    <property type="match status" value="1"/>
</dbReference>
<evidence type="ECO:0000256" key="1">
    <source>
        <dbReference type="SAM" id="Phobius"/>
    </source>
</evidence>
<evidence type="ECO:0000259" key="3">
    <source>
        <dbReference type="Pfam" id="PF16344"/>
    </source>
</evidence>
<dbReference type="Pfam" id="PF04773">
    <property type="entry name" value="FecR"/>
    <property type="match status" value="1"/>
</dbReference>
<dbReference type="EMBL" id="JACLCP010000006">
    <property type="protein sequence ID" value="MBC2846657.1"/>
    <property type="molecule type" value="Genomic_DNA"/>
</dbReference>
<keyword evidence="1" id="KW-0812">Transmembrane</keyword>
<proteinExistence type="predicted"/>
<dbReference type="GO" id="GO:0016989">
    <property type="term" value="F:sigma factor antagonist activity"/>
    <property type="evidence" value="ECO:0007669"/>
    <property type="project" value="TreeGrafter"/>
</dbReference>
<keyword evidence="1" id="KW-1133">Transmembrane helix</keyword>
<dbReference type="InterPro" id="IPR032508">
    <property type="entry name" value="FecR_C"/>
</dbReference>
<dbReference type="Proteomes" id="UP000533900">
    <property type="component" value="Unassembled WGS sequence"/>
</dbReference>
<evidence type="ECO:0000313" key="5">
    <source>
        <dbReference type="Proteomes" id="UP000533900"/>
    </source>
</evidence>
<dbReference type="Gene3D" id="3.55.50.30">
    <property type="match status" value="1"/>
</dbReference>
<accession>A0A842IZH0</accession>
<dbReference type="PIRSF" id="PIRSF018266">
    <property type="entry name" value="FecR"/>
    <property type="match status" value="1"/>
</dbReference>
<dbReference type="Pfam" id="PF16344">
    <property type="entry name" value="FecR_C"/>
    <property type="match status" value="1"/>
</dbReference>
<name>A0A842IZH0_9FLAO</name>
<comment type="caution">
    <text evidence="4">The sequence shown here is derived from an EMBL/GenBank/DDBJ whole genome shotgun (WGS) entry which is preliminary data.</text>
</comment>
<organism evidence="4 5">
    <name type="scientific">Winogradskyella flava</name>
    <dbReference type="NCBI Taxonomy" id="1884876"/>
    <lineage>
        <taxon>Bacteria</taxon>
        <taxon>Pseudomonadati</taxon>
        <taxon>Bacteroidota</taxon>
        <taxon>Flavobacteriia</taxon>
        <taxon>Flavobacteriales</taxon>
        <taxon>Flavobacteriaceae</taxon>
        <taxon>Winogradskyella</taxon>
    </lineage>
</organism>
<dbReference type="PANTHER" id="PTHR30273">
    <property type="entry name" value="PERIPLASMIC SIGNAL SENSOR AND SIGMA FACTOR ACTIVATOR FECR-RELATED"/>
    <property type="match status" value="1"/>
</dbReference>
<reference evidence="4" key="1">
    <citation type="submission" date="2020-08" db="EMBL/GenBank/DDBJ databases">
        <title>Winogradskyella ouciana sp. nov., isolated from the hadal seawater of the Mariana Trench.</title>
        <authorList>
            <person name="He X."/>
        </authorList>
    </citation>
    <scope>NUCLEOTIDE SEQUENCE [LARGE SCALE GENOMIC DNA]</scope>
    <source>
        <strain evidence="4">KCTC 52348</strain>
    </source>
</reference>
<dbReference type="InterPro" id="IPR006860">
    <property type="entry name" value="FecR"/>
</dbReference>